<evidence type="ECO:0000313" key="3">
    <source>
        <dbReference type="EMBL" id="KEY75110.1"/>
    </source>
</evidence>
<dbReference type="InterPro" id="IPR058773">
    <property type="entry name" value="SGL_GH162"/>
</dbReference>
<dbReference type="Pfam" id="PF26157">
    <property type="entry name" value="SGL_GH162"/>
    <property type="match status" value="1"/>
</dbReference>
<dbReference type="CDD" id="cd24165">
    <property type="entry name" value="TfSGL-like"/>
    <property type="match status" value="1"/>
</dbReference>
<feature type="signal peptide" evidence="1">
    <location>
        <begin position="1"/>
        <end position="20"/>
    </location>
</feature>
<dbReference type="Proteomes" id="UP000028045">
    <property type="component" value="Unassembled WGS sequence"/>
</dbReference>
<gene>
    <name evidence="3" type="ORF">S7711_01565</name>
</gene>
<evidence type="ECO:0000259" key="2">
    <source>
        <dbReference type="Pfam" id="PF26157"/>
    </source>
</evidence>
<evidence type="ECO:0000256" key="1">
    <source>
        <dbReference type="SAM" id="SignalP"/>
    </source>
</evidence>
<dbReference type="OrthoDB" id="9981847at2759"/>
<sequence>MKLALVSRLASVCAAGLVQAAAGTGRNPPCRFALQWSEGEVLERPDDFIWDLLYWEGNFHQNNVSYNTQNGMTYDGVQLDWETGVHTDLHTFSAASKEALQFMLYTHAITGSREASRFLSPKHPSRAADIAVSILELKLQTYLRFNETHPGFGGFLPWITTSTDEIAPTWDWNNRVPALDNGELVWAVYGAIQALENSNKRSYRKLARDWSVWLDYVKTTAADVFYVGDGVVCAVTTVGNQTYAVSNPEQTYECEGSGTLNDPYEGELFTFWLHLFGGLSDEDKERLWEVKRPQLVSVEYELGGVGPVTVERGYWFSSHEPWKILELPYNDVNIFRRIYHNAERVRTCNSVITEVPGLFASVNNSTDPETDQIIGYISPAGIPSIANQTEQYLDVITPYGAWPTIFYDRAVGLAWWRNMVLGKKMQNPYGSTESTRVDGELVSALVTWDSKVLTVVSILGGVAGVVREKMQADGIYEEFISVVEREYSNEFPDLEGEDVELCLPSVSVPDAGLEDFAECEA</sequence>
<feature type="chain" id="PRO_5001771904" description="Endo-beta-1,2-glucanase SGL domain-containing protein" evidence="1">
    <location>
        <begin position="21"/>
        <end position="521"/>
    </location>
</feature>
<feature type="domain" description="Endo-beta-1,2-glucanase SGL" evidence="2">
    <location>
        <begin position="72"/>
        <end position="520"/>
    </location>
</feature>
<organism evidence="3 4">
    <name type="scientific">Stachybotrys chartarum (strain CBS 109288 / IBT 7711)</name>
    <name type="common">Toxic black mold</name>
    <name type="synonym">Stilbospora chartarum</name>
    <dbReference type="NCBI Taxonomy" id="1280523"/>
    <lineage>
        <taxon>Eukaryota</taxon>
        <taxon>Fungi</taxon>
        <taxon>Dikarya</taxon>
        <taxon>Ascomycota</taxon>
        <taxon>Pezizomycotina</taxon>
        <taxon>Sordariomycetes</taxon>
        <taxon>Hypocreomycetidae</taxon>
        <taxon>Hypocreales</taxon>
        <taxon>Stachybotryaceae</taxon>
        <taxon>Stachybotrys</taxon>
    </lineage>
</organism>
<reference evidence="3 4" key="1">
    <citation type="journal article" date="2014" name="BMC Genomics">
        <title>Comparative genome sequencing reveals chemotype-specific gene clusters in the toxigenic black mold Stachybotrys.</title>
        <authorList>
            <person name="Semeiks J."/>
            <person name="Borek D."/>
            <person name="Otwinowski Z."/>
            <person name="Grishin N.V."/>
        </authorList>
    </citation>
    <scope>NUCLEOTIDE SEQUENCE [LARGE SCALE GENOMIC DNA]</scope>
    <source>
        <strain evidence="4">CBS 109288 / IBT 7711</strain>
    </source>
</reference>
<proteinExistence type="predicted"/>
<protein>
    <recommendedName>
        <fullName evidence="2">Endo-beta-1,2-glucanase SGL domain-containing protein</fullName>
    </recommendedName>
</protein>
<name>A0A084BC31_STACB</name>
<dbReference type="EMBL" id="KL647400">
    <property type="protein sequence ID" value="KEY75110.1"/>
    <property type="molecule type" value="Genomic_DNA"/>
</dbReference>
<keyword evidence="4" id="KW-1185">Reference proteome</keyword>
<dbReference type="HOGENOM" id="CLU_027290_0_0_1"/>
<keyword evidence="1" id="KW-0732">Signal</keyword>
<accession>A0A084BC31</accession>
<dbReference type="AlphaFoldDB" id="A0A084BC31"/>
<evidence type="ECO:0000313" key="4">
    <source>
        <dbReference type="Proteomes" id="UP000028045"/>
    </source>
</evidence>